<reference evidence="7 8" key="1">
    <citation type="submission" date="2020-07" db="EMBL/GenBank/DDBJ databases">
        <authorList>
            <person name="Xu S."/>
            <person name="Li A."/>
        </authorList>
    </citation>
    <scope>NUCLEOTIDE SEQUENCE [LARGE SCALE GENOMIC DNA]</scope>
    <source>
        <strain evidence="7 8">SG-8</strain>
    </source>
</reference>
<dbReference type="SMART" id="SM00267">
    <property type="entry name" value="GGDEF"/>
    <property type="match status" value="1"/>
</dbReference>
<proteinExistence type="predicted"/>
<dbReference type="PROSITE" id="PS50042">
    <property type="entry name" value="CNMP_BINDING_3"/>
    <property type="match status" value="1"/>
</dbReference>
<name>A0A7W3U4S9_9GAMM</name>
<dbReference type="InterPro" id="IPR018490">
    <property type="entry name" value="cNMP-bd_dom_sf"/>
</dbReference>
<dbReference type="InterPro" id="IPR000595">
    <property type="entry name" value="cNMP-bd_dom"/>
</dbReference>
<dbReference type="GO" id="GO:0005886">
    <property type="term" value="C:plasma membrane"/>
    <property type="evidence" value="ECO:0007669"/>
    <property type="project" value="TreeGrafter"/>
</dbReference>
<evidence type="ECO:0000259" key="5">
    <source>
        <dbReference type="PROSITE" id="PS50042"/>
    </source>
</evidence>
<accession>A0A7W3U4S9</accession>
<dbReference type="InterPro" id="IPR029787">
    <property type="entry name" value="Nucleotide_cyclase"/>
</dbReference>
<keyword evidence="4" id="KW-0175">Coiled coil</keyword>
<dbReference type="GO" id="GO:0043709">
    <property type="term" value="P:cell adhesion involved in single-species biofilm formation"/>
    <property type="evidence" value="ECO:0007669"/>
    <property type="project" value="TreeGrafter"/>
</dbReference>
<dbReference type="SUPFAM" id="SSF51206">
    <property type="entry name" value="cAMP-binding domain-like"/>
    <property type="match status" value="1"/>
</dbReference>
<dbReference type="PROSITE" id="PS50887">
    <property type="entry name" value="GGDEF"/>
    <property type="match status" value="1"/>
</dbReference>
<dbReference type="EMBL" id="JACHTE010000006">
    <property type="protein sequence ID" value="MBB1088867.1"/>
    <property type="molecule type" value="Genomic_DNA"/>
</dbReference>
<dbReference type="SUPFAM" id="SSF55073">
    <property type="entry name" value="Nucleotide cyclase"/>
    <property type="match status" value="1"/>
</dbReference>
<dbReference type="InterPro" id="IPR043128">
    <property type="entry name" value="Rev_trsase/Diguanyl_cyclase"/>
</dbReference>
<dbReference type="CDD" id="cd01949">
    <property type="entry name" value="GGDEF"/>
    <property type="match status" value="1"/>
</dbReference>
<dbReference type="InterPro" id="IPR000160">
    <property type="entry name" value="GGDEF_dom"/>
</dbReference>
<evidence type="ECO:0000256" key="4">
    <source>
        <dbReference type="SAM" id="Coils"/>
    </source>
</evidence>
<dbReference type="EC" id="2.7.7.65" evidence="2"/>
<evidence type="ECO:0000259" key="6">
    <source>
        <dbReference type="PROSITE" id="PS50887"/>
    </source>
</evidence>
<dbReference type="InterPro" id="IPR018488">
    <property type="entry name" value="cNMP-bd_CS"/>
</dbReference>
<dbReference type="NCBIfam" id="TIGR00254">
    <property type="entry name" value="GGDEF"/>
    <property type="match status" value="1"/>
</dbReference>
<dbReference type="GO" id="GO:0005737">
    <property type="term" value="C:cytoplasm"/>
    <property type="evidence" value="ECO:0007669"/>
    <property type="project" value="UniProtKB-SubCell"/>
</dbReference>
<dbReference type="CDD" id="cd00038">
    <property type="entry name" value="CAP_ED"/>
    <property type="match status" value="1"/>
</dbReference>
<dbReference type="InterPro" id="IPR050469">
    <property type="entry name" value="Diguanylate_Cyclase"/>
</dbReference>
<feature type="coiled-coil region" evidence="4">
    <location>
        <begin position="158"/>
        <end position="188"/>
    </location>
</feature>
<dbReference type="Gene3D" id="3.30.70.270">
    <property type="match status" value="1"/>
</dbReference>
<dbReference type="Proteomes" id="UP000552587">
    <property type="component" value="Unassembled WGS sequence"/>
</dbReference>
<organism evidence="7 8">
    <name type="scientific">Marilutibacter penaei</name>
    <dbReference type="NCBI Taxonomy" id="2759900"/>
    <lineage>
        <taxon>Bacteria</taxon>
        <taxon>Pseudomonadati</taxon>
        <taxon>Pseudomonadota</taxon>
        <taxon>Gammaproteobacteria</taxon>
        <taxon>Lysobacterales</taxon>
        <taxon>Lysobacteraceae</taxon>
        <taxon>Marilutibacter</taxon>
    </lineage>
</organism>
<dbReference type="PANTHER" id="PTHR45138:SF9">
    <property type="entry name" value="DIGUANYLATE CYCLASE DGCM-RELATED"/>
    <property type="match status" value="1"/>
</dbReference>
<evidence type="ECO:0000256" key="1">
    <source>
        <dbReference type="ARBA" id="ARBA00004496"/>
    </source>
</evidence>
<evidence type="ECO:0000313" key="7">
    <source>
        <dbReference type="EMBL" id="MBB1088867.1"/>
    </source>
</evidence>
<evidence type="ECO:0000313" key="8">
    <source>
        <dbReference type="Proteomes" id="UP000552587"/>
    </source>
</evidence>
<gene>
    <name evidence="7" type="ORF">H4F99_10225</name>
</gene>
<dbReference type="PANTHER" id="PTHR45138">
    <property type="entry name" value="REGULATORY COMPONENTS OF SENSORY TRANSDUCTION SYSTEM"/>
    <property type="match status" value="1"/>
</dbReference>
<comment type="subcellular location">
    <subcellularLocation>
        <location evidence="1">Cytoplasm</location>
    </subcellularLocation>
</comment>
<dbReference type="Gene3D" id="2.60.120.10">
    <property type="entry name" value="Jelly Rolls"/>
    <property type="match status" value="1"/>
</dbReference>
<dbReference type="PRINTS" id="PR00103">
    <property type="entry name" value="CAMPKINASE"/>
</dbReference>
<dbReference type="AlphaFoldDB" id="A0A7W3U4S9"/>
<protein>
    <recommendedName>
        <fullName evidence="2">diguanylate cyclase</fullName>
        <ecNumber evidence="2">2.7.7.65</ecNumber>
    </recommendedName>
</protein>
<feature type="domain" description="Cyclic nucleotide-binding" evidence="5">
    <location>
        <begin position="55"/>
        <end position="132"/>
    </location>
</feature>
<evidence type="ECO:0000256" key="3">
    <source>
        <dbReference type="ARBA" id="ARBA00034247"/>
    </source>
</evidence>
<evidence type="ECO:0000256" key="2">
    <source>
        <dbReference type="ARBA" id="ARBA00012528"/>
    </source>
</evidence>
<sequence length="361" mass="39637">MNRGTAALTGSARPVRSAMSAAPLSLRASEMSSAVLSAGEFGLFAHAGRMREARAGEPLFRRGDLGTTMFVIEDGEVDLHFGDDLVGKRLGPYEFFGELGLLIGNHARTADAVVARDARLLELHHQEFESLVDRDPIMVGAFLRRAITRVVLNEQSLIRRLRRRNHDLQAALDTLHATTRQLNQTEELVRTDELTGLYNRRGLMLHLDECRTIGMPPTMGLVLVDCDRFKQVNDHHGHVAGDRVLQSVASILRAVVGPDDIACRLGGDEFCLVVRAGTADEVMRFAHYVVRTAQSLLELDGEPGDDADAPPIICPLSVGACLVAGNADWTDWYGRADLALYRAKRSGGDRVEWQDAHAPED</sequence>
<dbReference type="SMART" id="SM00100">
    <property type="entry name" value="cNMP"/>
    <property type="match status" value="1"/>
</dbReference>
<dbReference type="Pfam" id="PF00027">
    <property type="entry name" value="cNMP_binding"/>
    <property type="match status" value="1"/>
</dbReference>
<keyword evidence="8" id="KW-1185">Reference proteome</keyword>
<comment type="catalytic activity">
    <reaction evidence="3">
        <text>2 GTP = 3',3'-c-di-GMP + 2 diphosphate</text>
        <dbReference type="Rhea" id="RHEA:24898"/>
        <dbReference type="ChEBI" id="CHEBI:33019"/>
        <dbReference type="ChEBI" id="CHEBI:37565"/>
        <dbReference type="ChEBI" id="CHEBI:58805"/>
        <dbReference type="EC" id="2.7.7.65"/>
    </reaction>
</comment>
<comment type="caution">
    <text evidence="7">The sequence shown here is derived from an EMBL/GenBank/DDBJ whole genome shotgun (WGS) entry which is preliminary data.</text>
</comment>
<dbReference type="GO" id="GO:1902201">
    <property type="term" value="P:negative regulation of bacterial-type flagellum-dependent cell motility"/>
    <property type="evidence" value="ECO:0007669"/>
    <property type="project" value="TreeGrafter"/>
</dbReference>
<dbReference type="PROSITE" id="PS00889">
    <property type="entry name" value="CNMP_BINDING_2"/>
    <property type="match status" value="1"/>
</dbReference>
<feature type="domain" description="GGDEF" evidence="6">
    <location>
        <begin position="217"/>
        <end position="356"/>
    </location>
</feature>
<dbReference type="InterPro" id="IPR014710">
    <property type="entry name" value="RmlC-like_jellyroll"/>
</dbReference>
<dbReference type="GO" id="GO:0052621">
    <property type="term" value="F:diguanylate cyclase activity"/>
    <property type="evidence" value="ECO:0007669"/>
    <property type="project" value="UniProtKB-EC"/>
</dbReference>
<dbReference type="Pfam" id="PF00990">
    <property type="entry name" value="GGDEF"/>
    <property type="match status" value="1"/>
</dbReference>